<feature type="transmembrane region" description="Helical" evidence="1">
    <location>
        <begin position="58"/>
        <end position="83"/>
    </location>
</feature>
<keyword evidence="1" id="KW-1133">Transmembrane helix</keyword>
<sequence>MESRITDLEDLLELELELDRVQQLPALLICFMICRNIKKFFRRQARLVKGSLSELLAILLTIGEVLCPWLFPTIFVLFVIVWFRLFLMIADKLPSNEGCCPCNYPSEH</sequence>
<evidence type="ECO:0000256" key="1">
    <source>
        <dbReference type="SAM" id="Phobius"/>
    </source>
</evidence>
<keyword evidence="1" id="KW-0812">Transmembrane</keyword>
<dbReference type="AlphaFoldDB" id="A0AAP0BKZ6"/>
<evidence type="ECO:0000313" key="3">
    <source>
        <dbReference type="Proteomes" id="UP001418222"/>
    </source>
</evidence>
<dbReference type="EMBL" id="JBBWWQ010000007">
    <property type="protein sequence ID" value="KAK8942911.1"/>
    <property type="molecule type" value="Genomic_DNA"/>
</dbReference>
<comment type="caution">
    <text evidence="2">The sequence shown here is derived from an EMBL/GenBank/DDBJ whole genome shotgun (WGS) entry which is preliminary data.</text>
</comment>
<accession>A0AAP0BKZ6</accession>
<reference evidence="2 3" key="1">
    <citation type="journal article" date="2022" name="Nat. Plants">
        <title>Genomes of leafy and leafless Platanthera orchids illuminate the evolution of mycoheterotrophy.</title>
        <authorList>
            <person name="Li M.H."/>
            <person name="Liu K.W."/>
            <person name="Li Z."/>
            <person name="Lu H.C."/>
            <person name="Ye Q.L."/>
            <person name="Zhang D."/>
            <person name="Wang J.Y."/>
            <person name="Li Y.F."/>
            <person name="Zhong Z.M."/>
            <person name="Liu X."/>
            <person name="Yu X."/>
            <person name="Liu D.K."/>
            <person name="Tu X.D."/>
            <person name="Liu B."/>
            <person name="Hao Y."/>
            <person name="Liao X.Y."/>
            <person name="Jiang Y.T."/>
            <person name="Sun W.H."/>
            <person name="Chen J."/>
            <person name="Chen Y.Q."/>
            <person name="Ai Y."/>
            <person name="Zhai J.W."/>
            <person name="Wu S.S."/>
            <person name="Zhou Z."/>
            <person name="Hsiao Y.Y."/>
            <person name="Wu W.L."/>
            <person name="Chen Y.Y."/>
            <person name="Lin Y.F."/>
            <person name="Hsu J.L."/>
            <person name="Li C.Y."/>
            <person name="Wang Z.W."/>
            <person name="Zhao X."/>
            <person name="Zhong W.Y."/>
            <person name="Ma X.K."/>
            <person name="Ma L."/>
            <person name="Huang J."/>
            <person name="Chen G.Z."/>
            <person name="Huang M.Z."/>
            <person name="Huang L."/>
            <person name="Peng D.H."/>
            <person name="Luo Y.B."/>
            <person name="Zou S.Q."/>
            <person name="Chen S.P."/>
            <person name="Lan S."/>
            <person name="Tsai W.C."/>
            <person name="Van de Peer Y."/>
            <person name="Liu Z.J."/>
        </authorList>
    </citation>
    <scope>NUCLEOTIDE SEQUENCE [LARGE SCALE GENOMIC DNA]</scope>
    <source>
        <strain evidence="2">Lor287</strain>
    </source>
</reference>
<name>A0AAP0BKZ6_9ASPA</name>
<protein>
    <submittedName>
        <fullName evidence="2">Uncharacterized protein</fullName>
    </submittedName>
</protein>
<keyword evidence="1" id="KW-0472">Membrane</keyword>
<evidence type="ECO:0000313" key="2">
    <source>
        <dbReference type="EMBL" id="KAK8942911.1"/>
    </source>
</evidence>
<organism evidence="2 3">
    <name type="scientific">Platanthera zijinensis</name>
    <dbReference type="NCBI Taxonomy" id="2320716"/>
    <lineage>
        <taxon>Eukaryota</taxon>
        <taxon>Viridiplantae</taxon>
        <taxon>Streptophyta</taxon>
        <taxon>Embryophyta</taxon>
        <taxon>Tracheophyta</taxon>
        <taxon>Spermatophyta</taxon>
        <taxon>Magnoliopsida</taxon>
        <taxon>Liliopsida</taxon>
        <taxon>Asparagales</taxon>
        <taxon>Orchidaceae</taxon>
        <taxon>Orchidoideae</taxon>
        <taxon>Orchideae</taxon>
        <taxon>Orchidinae</taxon>
        <taxon>Platanthera</taxon>
    </lineage>
</organism>
<dbReference type="Proteomes" id="UP001418222">
    <property type="component" value="Unassembled WGS sequence"/>
</dbReference>
<keyword evidence="3" id="KW-1185">Reference proteome</keyword>
<proteinExistence type="predicted"/>
<gene>
    <name evidence="2" type="ORF">KSP39_PZI009188</name>
</gene>